<dbReference type="Proteomes" id="UP001190700">
    <property type="component" value="Unassembled WGS sequence"/>
</dbReference>
<evidence type="ECO:0000313" key="1">
    <source>
        <dbReference type="EMBL" id="KAK3270114.1"/>
    </source>
</evidence>
<evidence type="ECO:0000313" key="2">
    <source>
        <dbReference type="Proteomes" id="UP001190700"/>
    </source>
</evidence>
<dbReference type="AlphaFoldDB" id="A0AAE0G231"/>
<sequence>MAYKNEDGEVVVKYNMDSIDAKRLPEEGLKVLNSMPENLPDFVEPQAFSEEGLEKLENLLAAVLLSWENASDAPSTEAFNSAEILLSWNIAAGEAKGCISSLVHVDSPNGLEWLAVGIHGRRCDKMIKPVIFVAKFY</sequence>
<comment type="caution">
    <text evidence="1">The sequence shown here is derived from an EMBL/GenBank/DDBJ whole genome shotgun (WGS) entry which is preliminary data.</text>
</comment>
<dbReference type="EMBL" id="LGRX02010565">
    <property type="protein sequence ID" value="KAK3270114.1"/>
    <property type="molecule type" value="Genomic_DNA"/>
</dbReference>
<protein>
    <submittedName>
        <fullName evidence="1">Uncharacterized protein</fullName>
    </submittedName>
</protein>
<keyword evidence="2" id="KW-1185">Reference proteome</keyword>
<organism evidence="1 2">
    <name type="scientific">Cymbomonas tetramitiformis</name>
    <dbReference type="NCBI Taxonomy" id="36881"/>
    <lineage>
        <taxon>Eukaryota</taxon>
        <taxon>Viridiplantae</taxon>
        <taxon>Chlorophyta</taxon>
        <taxon>Pyramimonadophyceae</taxon>
        <taxon>Pyramimonadales</taxon>
        <taxon>Pyramimonadaceae</taxon>
        <taxon>Cymbomonas</taxon>
    </lineage>
</organism>
<gene>
    <name evidence="1" type="ORF">CYMTET_21474</name>
</gene>
<proteinExistence type="predicted"/>
<name>A0AAE0G231_9CHLO</name>
<accession>A0AAE0G231</accession>
<reference evidence="1 2" key="1">
    <citation type="journal article" date="2015" name="Genome Biol. Evol.">
        <title>Comparative Genomics of a Bacterivorous Green Alga Reveals Evolutionary Causalities and Consequences of Phago-Mixotrophic Mode of Nutrition.</title>
        <authorList>
            <person name="Burns J.A."/>
            <person name="Paasch A."/>
            <person name="Narechania A."/>
            <person name="Kim E."/>
        </authorList>
    </citation>
    <scope>NUCLEOTIDE SEQUENCE [LARGE SCALE GENOMIC DNA]</scope>
    <source>
        <strain evidence="1 2">PLY_AMNH</strain>
    </source>
</reference>